<feature type="non-terminal residue" evidence="2">
    <location>
        <position position="99"/>
    </location>
</feature>
<dbReference type="EMBL" id="JACEIK010007009">
    <property type="protein sequence ID" value="MCE3049603.1"/>
    <property type="molecule type" value="Genomic_DNA"/>
</dbReference>
<dbReference type="InterPro" id="IPR029055">
    <property type="entry name" value="Ntn_hydrolases_N"/>
</dbReference>
<keyword evidence="3" id="KW-1185">Reference proteome</keyword>
<dbReference type="PANTHER" id="PTHR10188">
    <property type="entry name" value="L-ASPARAGINASE"/>
    <property type="match status" value="1"/>
</dbReference>
<sequence length="99" mass="10448">LSQGRCVAATLIGGLMNKMSGRIGDSPLISTGTYTGELCGELGLQDGVECVIKKRLDKGFVGLIAMSNKGEVAYGFNCNGMFRGYATEDGFLEDILTTT</sequence>
<gene>
    <name evidence="2" type="ORF">HAX54_045363</name>
</gene>
<dbReference type="PANTHER" id="PTHR10188:SF13">
    <property type="entry name" value="ISOASPARTYL PEPTIDASE_L-ASPARAGINASE 2-RELATED"/>
    <property type="match status" value="1"/>
</dbReference>
<organism evidence="2 3">
    <name type="scientific">Datura stramonium</name>
    <name type="common">Jimsonweed</name>
    <name type="synonym">Common thornapple</name>
    <dbReference type="NCBI Taxonomy" id="4076"/>
    <lineage>
        <taxon>Eukaryota</taxon>
        <taxon>Viridiplantae</taxon>
        <taxon>Streptophyta</taxon>
        <taxon>Embryophyta</taxon>
        <taxon>Tracheophyta</taxon>
        <taxon>Spermatophyta</taxon>
        <taxon>Magnoliopsida</taxon>
        <taxon>eudicotyledons</taxon>
        <taxon>Gunneridae</taxon>
        <taxon>Pentapetalae</taxon>
        <taxon>asterids</taxon>
        <taxon>lamiids</taxon>
        <taxon>Solanales</taxon>
        <taxon>Solanaceae</taxon>
        <taxon>Solanoideae</taxon>
        <taxon>Datureae</taxon>
        <taxon>Datura</taxon>
    </lineage>
</organism>
<protein>
    <submittedName>
        <fullName evidence="2">Uncharacterized protein</fullName>
    </submittedName>
</protein>
<dbReference type="SUPFAM" id="SSF56235">
    <property type="entry name" value="N-terminal nucleophile aminohydrolases (Ntn hydrolases)"/>
    <property type="match status" value="1"/>
</dbReference>
<reference evidence="2 3" key="1">
    <citation type="journal article" date="2021" name="BMC Genomics">
        <title>Datura genome reveals duplications of psychoactive alkaloid biosynthetic genes and high mutation rate following tissue culture.</title>
        <authorList>
            <person name="Rajewski A."/>
            <person name="Carter-House D."/>
            <person name="Stajich J."/>
            <person name="Litt A."/>
        </authorList>
    </citation>
    <scope>NUCLEOTIDE SEQUENCE [LARGE SCALE GENOMIC DNA]</scope>
    <source>
        <strain evidence="2">AR-01</strain>
    </source>
</reference>
<evidence type="ECO:0000313" key="3">
    <source>
        <dbReference type="Proteomes" id="UP000823775"/>
    </source>
</evidence>
<dbReference type="Pfam" id="PF01112">
    <property type="entry name" value="Asparaginase_2"/>
    <property type="match status" value="2"/>
</dbReference>
<comment type="subunit">
    <text evidence="1">Heterotetramer of two alpha and two beta chains arranged as a dimer of alpha/beta heterodimers.</text>
</comment>
<dbReference type="Gene3D" id="3.60.20.30">
    <property type="entry name" value="(Glycosyl)asparaginase"/>
    <property type="match status" value="2"/>
</dbReference>
<accession>A0ABS8WFS7</accession>
<dbReference type="Proteomes" id="UP000823775">
    <property type="component" value="Unassembled WGS sequence"/>
</dbReference>
<dbReference type="InterPro" id="IPR000246">
    <property type="entry name" value="Peptidase_T2"/>
</dbReference>
<name>A0ABS8WFS7_DATST</name>
<evidence type="ECO:0000313" key="2">
    <source>
        <dbReference type="EMBL" id="MCE3049603.1"/>
    </source>
</evidence>
<feature type="non-terminal residue" evidence="2">
    <location>
        <position position="1"/>
    </location>
</feature>
<comment type="caution">
    <text evidence="2">The sequence shown here is derived from an EMBL/GenBank/DDBJ whole genome shotgun (WGS) entry which is preliminary data.</text>
</comment>
<evidence type="ECO:0000256" key="1">
    <source>
        <dbReference type="ARBA" id="ARBA00011601"/>
    </source>
</evidence>
<proteinExistence type="predicted"/>